<protein>
    <submittedName>
        <fullName evidence="1">Uncharacterized protein</fullName>
    </submittedName>
</protein>
<dbReference type="Gramene" id="ONIVA10G07460.1">
    <property type="protein sequence ID" value="ONIVA10G07460.1"/>
    <property type="gene ID" value="ONIVA10G07460"/>
</dbReference>
<evidence type="ECO:0000313" key="2">
    <source>
        <dbReference type="Proteomes" id="UP000006591"/>
    </source>
</evidence>
<keyword evidence="2" id="KW-1185">Reference proteome</keyword>
<evidence type="ECO:0000313" key="1">
    <source>
        <dbReference type="EnsemblPlants" id="ONIVA10G07460.1"/>
    </source>
</evidence>
<accession>A0A0E0IRC6</accession>
<name>A0A0E0IRC6_ORYNI</name>
<dbReference type="STRING" id="4536.A0A0E0IRC6"/>
<sequence>MEFDDEFNEFVMNELIDPSSSDEEHDLFFGAAQMIIEESNYKKIKNKETHTQLQADLIEHLMEDLEQNGTQDLLIGDLLTDEQTLCLPTIDACWRNHLMAHRSNTRLIQVPFRAMSILIQVPSRR</sequence>
<proteinExistence type="predicted"/>
<dbReference type="AlphaFoldDB" id="A0A0E0IRC6"/>
<organism evidence="1">
    <name type="scientific">Oryza nivara</name>
    <name type="common">Indian wild rice</name>
    <name type="synonym">Oryza sativa f. spontanea</name>
    <dbReference type="NCBI Taxonomy" id="4536"/>
    <lineage>
        <taxon>Eukaryota</taxon>
        <taxon>Viridiplantae</taxon>
        <taxon>Streptophyta</taxon>
        <taxon>Embryophyta</taxon>
        <taxon>Tracheophyta</taxon>
        <taxon>Spermatophyta</taxon>
        <taxon>Magnoliopsida</taxon>
        <taxon>Liliopsida</taxon>
        <taxon>Poales</taxon>
        <taxon>Poaceae</taxon>
        <taxon>BOP clade</taxon>
        <taxon>Oryzoideae</taxon>
        <taxon>Oryzeae</taxon>
        <taxon>Oryzinae</taxon>
        <taxon>Oryza</taxon>
    </lineage>
</organism>
<reference evidence="1" key="1">
    <citation type="submission" date="2015-04" db="UniProtKB">
        <authorList>
            <consortium name="EnsemblPlants"/>
        </authorList>
    </citation>
    <scope>IDENTIFICATION</scope>
    <source>
        <strain evidence="1">SL10</strain>
    </source>
</reference>
<reference evidence="1" key="2">
    <citation type="submission" date="2018-04" db="EMBL/GenBank/DDBJ databases">
        <title>OnivRS2 (Oryza nivara Reference Sequence Version 2).</title>
        <authorList>
            <person name="Zhang J."/>
            <person name="Kudrna D."/>
            <person name="Lee S."/>
            <person name="Talag J."/>
            <person name="Rajasekar S."/>
            <person name="Welchert J."/>
            <person name="Hsing Y.-I."/>
            <person name="Wing R.A."/>
        </authorList>
    </citation>
    <scope>NUCLEOTIDE SEQUENCE [LARGE SCALE GENOMIC DNA]</scope>
</reference>
<dbReference type="EnsemblPlants" id="ONIVA10G07460.1">
    <property type="protein sequence ID" value="ONIVA10G07460.1"/>
    <property type="gene ID" value="ONIVA10G07460"/>
</dbReference>
<dbReference type="Proteomes" id="UP000006591">
    <property type="component" value="Chromosome 10"/>
</dbReference>
<dbReference type="HOGENOM" id="CLU_1996275_0_0_1"/>